<reference evidence="3 4" key="1">
    <citation type="submission" date="2015-09" db="EMBL/GenBank/DDBJ databases">
        <title>A metagenomics-based metabolic model of nitrate-dependent anaerobic oxidation of methane by Methanoperedens-like archaea.</title>
        <authorList>
            <person name="Arshad A."/>
            <person name="Speth D.R."/>
            <person name="De Graaf R.M."/>
            <person name="Op Den Camp H.J."/>
            <person name="Jetten M.S."/>
            <person name="Welte C.U."/>
        </authorList>
    </citation>
    <scope>NUCLEOTIDE SEQUENCE [LARGE SCALE GENOMIC DNA]</scope>
</reference>
<evidence type="ECO:0000259" key="2">
    <source>
        <dbReference type="Pfam" id="PF12323"/>
    </source>
</evidence>
<feature type="domain" description="Transposase putative helix-turn-helix" evidence="2">
    <location>
        <begin position="1"/>
        <end position="42"/>
    </location>
</feature>
<sequence>MKKSCKFRIYPNKNQEVKLNRTLATCRHLYNDCLEKRKRQAELNRLKKDFDVFSWGKPEWVNYYEQKRELAVTKTLFQKDVYSQVLQDVIKRVDKSFKNLFNGFGYPRFQGRNRYNSFTYPPGFGLEDGKLNLSKIGNIKIIQHREIEGKIKTCTIKKDIDAGLISLITLSSGEEIEPPKFLRKSEGKLTLEQKRLSRKRKGSGKRNKQRIIVSKTHRKIRIEDLQIKNMVRNHHLAKSISDAGWNQLMNFTIDQK</sequence>
<gene>
    <name evidence="3" type="ORF">MPEBLZ_00123</name>
</gene>
<feature type="domain" description="Probable transposase IS891/IS1136/IS1341" evidence="1">
    <location>
        <begin position="160"/>
        <end position="221"/>
    </location>
</feature>
<accession>A0A0N8KRL1</accession>
<dbReference type="InterPro" id="IPR021027">
    <property type="entry name" value="Transposase_put_HTH"/>
</dbReference>
<comment type="caution">
    <text evidence="3">The sequence shown here is derived from an EMBL/GenBank/DDBJ whole genome shotgun (WGS) entry which is preliminary data.</text>
</comment>
<dbReference type="EMBL" id="LKCM01000015">
    <property type="protein sequence ID" value="KPQ45242.1"/>
    <property type="molecule type" value="Genomic_DNA"/>
</dbReference>
<protein>
    <submittedName>
        <fullName evidence="3">Transposase</fullName>
    </submittedName>
</protein>
<evidence type="ECO:0000259" key="1">
    <source>
        <dbReference type="Pfam" id="PF01385"/>
    </source>
</evidence>
<dbReference type="Proteomes" id="UP000050360">
    <property type="component" value="Unassembled WGS sequence"/>
</dbReference>
<dbReference type="InterPro" id="IPR001959">
    <property type="entry name" value="Transposase"/>
</dbReference>
<evidence type="ECO:0000313" key="3">
    <source>
        <dbReference type="EMBL" id="KPQ45242.1"/>
    </source>
</evidence>
<dbReference type="Pfam" id="PF01385">
    <property type="entry name" value="OrfB_IS605"/>
    <property type="match status" value="1"/>
</dbReference>
<evidence type="ECO:0000313" key="4">
    <source>
        <dbReference type="Proteomes" id="UP000050360"/>
    </source>
</evidence>
<dbReference type="Pfam" id="PF12323">
    <property type="entry name" value="HTH_OrfB_IS605"/>
    <property type="match status" value="1"/>
</dbReference>
<name>A0A0N8KRL1_9EURY</name>
<organism evidence="3 4">
    <name type="scientific">Candidatus Methanoperedens nitratireducens</name>
    <dbReference type="NCBI Taxonomy" id="1392998"/>
    <lineage>
        <taxon>Archaea</taxon>
        <taxon>Methanobacteriati</taxon>
        <taxon>Methanobacteriota</taxon>
        <taxon>Stenosarchaea group</taxon>
        <taxon>Methanomicrobia</taxon>
        <taxon>Methanosarcinales</taxon>
        <taxon>ANME-2 cluster</taxon>
        <taxon>Candidatus Methanoperedentaceae</taxon>
        <taxon>Candidatus Methanoperedens</taxon>
    </lineage>
</organism>
<dbReference type="AlphaFoldDB" id="A0A0N8KRL1"/>
<proteinExistence type="predicted"/>